<gene>
    <name evidence="1" type="ORF">JYK00_09275</name>
</gene>
<keyword evidence="2" id="KW-1185">Reference proteome</keyword>
<sequence>MKEKYVVTTSYRPTKECVRIAHKLANKFDAKYINRRHVNEKLEKGLIDFYYVVEKDLTLAIKWKNGEFFFHQGISKIRMENIKNGHKDYLIESINPSPDDVIYDATFGLGSEAILLSAFVPDGKVIGTEGSIHIYRVVKWGLKYYKTNVEWIKDALKRIELHYGNYKTFIKNVPDKHFDIVYCDPMFENPIYESSSLNPLRTFAVYDPLNFEDIEEMIRIAKKRVVIKTLTRDALFDKIKSLFNRTYLSKKSGVIYGVIEL</sequence>
<dbReference type="InterPro" id="IPR029063">
    <property type="entry name" value="SAM-dependent_MTases_sf"/>
</dbReference>
<dbReference type="Pfam" id="PF04445">
    <property type="entry name" value="SAM_MT"/>
    <property type="match status" value="1"/>
</dbReference>
<dbReference type="InterPro" id="IPR007536">
    <property type="entry name" value="16SrRNA_methylTrfase_J"/>
</dbReference>
<dbReference type="RefSeq" id="WP_207566615.1">
    <property type="nucleotide sequence ID" value="NZ_CP071446.1"/>
</dbReference>
<evidence type="ECO:0000313" key="2">
    <source>
        <dbReference type="Proteomes" id="UP000671862"/>
    </source>
</evidence>
<keyword evidence="1" id="KW-0808">Transferase</keyword>
<dbReference type="EMBL" id="CP071446">
    <property type="protein sequence ID" value="QTA37894.1"/>
    <property type="molecule type" value="Genomic_DNA"/>
</dbReference>
<dbReference type="SUPFAM" id="SSF53335">
    <property type="entry name" value="S-adenosyl-L-methionine-dependent methyltransferases"/>
    <property type="match status" value="1"/>
</dbReference>
<keyword evidence="1" id="KW-0489">Methyltransferase</keyword>
<name>A0ABX7S5Q8_9BACT</name>
<proteinExistence type="predicted"/>
<reference evidence="1 2" key="1">
    <citation type="submission" date="2021-03" db="EMBL/GenBank/DDBJ databases">
        <title>Thermosipho ferrireducens sp.nov., an anaerobic thermophilic iron-reducing bacterium isolated from a deep-sea hydrothermal sulfide deposits.</title>
        <authorList>
            <person name="Zeng X."/>
            <person name="Chen Y."/>
            <person name="Shao Z."/>
        </authorList>
    </citation>
    <scope>NUCLEOTIDE SEQUENCE [LARGE SCALE GENOMIC DNA]</scope>
    <source>
        <strain evidence="1 2">JL129W03</strain>
    </source>
</reference>
<organism evidence="1 2">
    <name type="scientific">Thermosipho ferrireducens</name>
    <dbReference type="NCBI Taxonomy" id="2571116"/>
    <lineage>
        <taxon>Bacteria</taxon>
        <taxon>Thermotogati</taxon>
        <taxon>Thermotogota</taxon>
        <taxon>Thermotogae</taxon>
        <taxon>Thermotogales</taxon>
        <taxon>Fervidobacteriaceae</taxon>
        <taxon>Thermosipho</taxon>
    </lineage>
</organism>
<dbReference type="Gene3D" id="3.40.50.150">
    <property type="entry name" value="Vaccinia Virus protein VP39"/>
    <property type="match status" value="1"/>
</dbReference>
<dbReference type="GO" id="GO:0032259">
    <property type="term" value="P:methylation"/>
    <property type="evidence" value="ECO:0007669"/>
    <property type="project" value="UniProtKB-KW"/>
</dbReference>
<dbReference type="PANTHER" id="PTHR36112:SF1">
    <property type="entry name" value="RIBOSOMAL RNA SMALL SUBUNIT METHYLTRANSFERASE J"/>
    <property type="match status" value="1"/>
</dbReference>
<protein>
    <submittedName>
        <fullName evidence="1">Class I SAM-dependent methyltransferase</fullName>
    </submittedName>
</protein>
<dbReference type="Proteomes" id="UP000671862">
    <property type="component" value="Chromosome"/>
</dbReference>
<accession>A0ABX7S5Q8</accession>
<dbReference type="PANTHER" id="PTHR36112">
    <property type="entry name" value="RIBOSOMAL RNA SMALL SUBUNIT METHYLTRANSFERASE J"/>
    <property type="match status" value="1"/>
</dbReference>
<dbReference type="GO" id="GO:0008168">
    <property type="term" value="F:methyltransferase activity"/>
    <property type="evidence" value="ECO:0007669"/>
    <property type="project" value="UniProtKB-KW"/>
</dbReference>
<evidence type="ECO:0000313" key="1">
    <source>
        <dbReference type="EMBL" id="QTA37894.1"/>
    </source>
</evidence>